<dbReference type="Pfam" id="PF00005">
    <property type="entry name" value="ABC_tran"/>
    <property type="match status" value="1"/>
</dbReference>
<dbReference type="InterPro" id="IPR017911">
    <property type="entry name" value="MacB-like_ATP-bd"/>
</dbReference>
<evidence type="ECO:0000256" key="3">
    <source>
        <dbReference type="ARBA" id="ARBA00022840"/>
    </source>
</evidence>
<dbReference type="Proteomes" id="UP000315003">
    <property type="component" value="Chromosome"/>
</dbReference>
<dbReference type="GO" id="GO:0022857">
    <property type="term" value="F:transmembrane transporter activity"/>
    <property type="evidence" value="ECO:0007669"/>
    <property type="project" value="TreeGrafter"/>
</dbReference>
<dbReference type="SUPFAM" id="SSF52540">
    <property type="entry name" value="P-loop containing nucleoside triphosphate hydrolases"/>
    <property type="match status" value="1"/>
</dbReference>
<evidence type="ECO:0000313" key="7">
    <source>
        <dbReference type="Proteomes" id="UP000315003"/>
    </source>
</evidence>
<keyword evidence="3 6" id="KW-0067">ATP-binding</keyword>
<dbReference type="PROSITE" id="PS50893">
    <property type="entry name" value="ABC_TRANSPORTER_2"/>
    <property type="match status" value="1"/>
</dbReference>
<dbReference type="PANTHER" id="PTHR24220:SF659">
    <property type="entry name" value="TRANSPORTER, PUTATIVE-RELATED"/>
    <property type="match status" value="1"/>
</dbReference>
<keyword evidence="1" id="KW-0813">Transport</keyword>
<evidence type="ECO:0000256" key="4">
    <source>
        <dbReference type="SAM" id="MobiDB-lite"/>
    </source>
</evidence>
<name>A0A517SXQ6_9BACT</name>
<sequence>MPISSQPNDAFNSPITLPPVTRSQTPAPTPAQQPTPPSDPQRSAQSDATKLHWQDNAPAEPAPSECILAARQIVKSYSIGNQERRILDEVDFSLRPAECVFLMGPSGSGKTTLLSILGMLLSPNSGQLYFGGLRVDQISPEQRTEIRRKCIGFVFQRLQLINALDALDNVAIPVTLSGTPLSEARTQAADLLCRVGLESHLNALPGSMSPGQCQRVAMARAVIHRPPLVLADEPTAALDGQSGEAVMQLLRELTQERGLSTVVVTHDHRMEKFADRICRLDNGRFQ</sequence>
<dbReference type="InterPro" id="IPR017871">
    <property type="entry name" value="ABC_transporter-like_CS"/>
</dbReference>
<dbReference type="AlphaFoldDB" id="A0A517SXQ6"/>
<gene>
    <name evidence="6" type="ORF">SV7mr_34540</name>
</gene>
<proteinExistence type="predicted"/>
<dbReference type="InterPro" id="IPR015854">
    <property type="entry name" value="ABC_transpr_LolD-like"/>
</dbReference>
<dbReference type="InterPro" id="IPR003593">
    <property type="entry name" value="AAA+_ATPase"/>
</dbReference>
<evidence type="ECO:0000259" key="5">
    <source>
        <dbReference type="PROSITE" id="PS50893"/>
    </source>
</evidence>
<dbReference type="EMBL" id="CP036272">
    <property type="protein sequence ID" value="QDT60925.1"/>
    <property type="molecule type" value="Genomic_DNA"/>
</dbReference>
<reference evidence="6 7" key="1">
    <citation type="submission" date="2019-02" db="EMBL/GenBank/DDBJ databases">
        <title>Deep-cultivation of Planctomycetes and their phenomic and genomic characterization uncovers novel biology.</title>
        <authorList>
            <person name="Wiegand S."/>
            <person name="Jogler M."/>
            <person name="Boedeker C."/>
            <person name="Pinto D."/>
            <person name="Vollmers J."/>
            <person name="Rivas-Marin E."/>
            <person name="Kohn T."/>
            <person name="Peeters S.H."/>
            <person name="Heuer A."/>
            <person name="Rast P."/>
            <person name="Oberbeckmann S."/>
            <person name="Bunk B."/>
            <person name="Jeske O."/>
            <person name="Meyerdierks A."/>
            <person name="Storesund J.E."/>
            <person name="Kallscheuer N."/>
            <person name="Luecker S."/>
            <person name="Lage O.M."/>
            <person name="Pohl T."/>
            <person name="Merkel B.J."/>
            <person name="Hornburger P."/>
            <person name="Mueller R.-W."/>
            <person name="Bruemmer F."/>
            <person name="Labrenz M."/>
            <person name="Spormann A.M."/>
            <person name="Op den Camp H."/>
            <person name="Overmann J."/>
            <person name="Amann R."/>
            <person name="Jetten M.S.M."/>
            <person name="Mascher T."/>
            <person name="Medema M.H."/>
            <person name="Devos D.P."/>
            <person name="Kaster A.-K."/>
            <person name="Ovreas L."/>
            <person name="Rohde M."/>
            <person name="Galperin M.Y."/>
            <person name="Jogler C."/>
        </authorList>
    </citation>
    <scope>NUCLEOTIDE SEQUENCE [LARGE SCALE GENOMIC DNA]</scope>
    <source>
        <strain evidence="6 7">SV_7m_r</strain>
    </source>
</reference>
<dbReference type="GO" id="GO:0005886">
    <property type="term" value="C:plasma membrane"/>
    <property type="evidence" value="ECO:0007669"/>
    <property type="project" value="TreeGrafter"/>
</dbReference>
<keyword evidence="7" id="KW-1185">Reference proteome</keyword>
<evidence type="ECO:0000256" key="2">
    <source>
        <dbReference type="ARBA" id="ARBA00022741"/>
    </source>
</evidence>
<dbReference type="GO" id="GO:0005524">
    <property type="term" value="F:ATP binding"/>
    <property type="evidence" value="ECO:0007669"/>
    <property type="project" value="UniProtKB-KW"/>
</dbReference>
<dbReference type="SMART" id="SM00382">
    <property type="entry name" value="AAA"/>
    <property type="match status" value="1"/>
</dbReference>
<dbReference type="InterPro" id="IPR027417">
    <property type="entry name" value="P-loop_NTPase"/>
</dbReference>
<evidence type="ECO:0000313" key="6">
    <source>
        <dbReference type="EMBL" id="QDT60925.1"/>
    </source>
</evidence>
<organism evidence="6 7">
    <name type="scientific">Stieleria bergensis</name>
    <dbReference type="NCBI Taxonomy" id="2528025"/>
    <lineage>
        <taxon>Bacteria</taxon>
        <taxon>Pseudomonadati</taxon>
        <taxon>Planctomycetota</taxon>
        <taxon>Planctomycetia</taxon>
        <taxon>Pirellulales</taxon>
        <taxon>Pirellulaceae</taxon>
        <taxon>Stieleria</taxon>
    </lineage>
</organism>
<feature type="domain" description="ABC transporter" evidence="5">
    <location>
        <begin position="68"/>
        <end position="286"/>
    </location>
</feature>
<evidence type="ECO:0000256" key="1">
    <source>
        <dbReference type="ARBA" id="ARBA00022448"/>
    </source>
</evidence>
<dbReference type="PANTHER" id="PTHR24220">
    <property type="entry name" value="IMPORT ATP-BINDING PROTEIN"/>
    <property type="match status" value="1"/>
</dbReference>
<dbReference type="GO" id="GO:0016887">
    <property type="term" value="F:ATP hydrolysis activity"/>
    <property type="evidence" value="ECO:0007669"/>
    <property type="project" value="InterPro"/>
</dbReference>
<dbReference type="PROSITE" id="PS00211">
    <property type="entry name" value="ABC_TRANSPORTER_1"/>
    <property type="match status" value="1"/>
</dbReference>
<feature type="compositionally biased region" description="Pro residues" evidence="4">
    <location>
        <begin position="27"/>
        <end position="39"/>
    </location>
</feature>
<protein>
    <submittedName>
        <fullName evidence="6">Putative ABC transporter ATP-binding protein</fullName>
    </submittedName>
</protein>
<dbReference type="Gene3D" id="3.40.50.300">
    <property type="entry name" value="P-loop containing nucleotide triphosphate hydrolases"/>
    <property type="match status" value="1"/>
</dbReference>
<feature type="region of interest" description="Disordered" evidence="4">
    <location>
        <begin position="1"/>
        <end position="50"/>
    </location>
</feature>
<dbReference type="CDD" id="cd03255">
    <property type="entry name" value="ABC_MJ0796_LolCDE_FtsE"/>
    <property type="match status" value="1"/>
</dbReference>
<dbReference type="InterPro" id="IPR003439">
    <property type="entry name" value="ABC_transporter-like_ATP-bd"/>
</dbReference>
<feature type="compositionally biased region" description="Polar residues" evidence="4">
    <location>
        <begin position="1"/>
        <end position="15"/>
    </location>
</feature>
<keyword evidence="2" id="KW-0547">Nucleotide-binding</keyword>
<accession>A0A517SXQ6</accession>
<dbReference type="RefSeq" id="WP_419187472.1">
    <property type="nucleotide sequence ID" value="NZ_CP036272.1"/>
</dbReference>